<evidence type="ECO:0000313" key="11">
    <source>
        <dbReference type="EMBL" id="OTN95132.1"/>
    </source>
</evidence>
<dbReference type="AlphaFoldDB" id="A0A242BJC4"/>
<sequence length="523" mass="59943">MYKVFIIEDEYLIRNNLREQITALGSYYPITYVGEAGDGEMALSSIIDLQPDIILTDIQMPFMDGLTFSKEARKLLPWTRLIFISGFDDFDYMKGAIQVQADDYLLKPIKSNELKQAIEKAVTALDLQQKETPPSSDLVFELKKNHFLNGLFKGSLTISETLKLAESFNRSLAGKKMTVLLAANQVSTDFEDYAHLSDYLKFLFRENQQVIFSAVSSRFIKFLIVDPLEENVIETSYQVAQTLVHELEKGQKNNFSVAIGPVAERISELPASFEITQMILETASSLKDQIISYEDLIKEAKLPVDSVFYFDLSLDLSSLSKNEVSKYIEHLTKPQGTPTRTRLYRLFVLTKLLQHVRLKEKEIPQEMVHCTSTSQHLAISADDSLYRSTVYMFISFLTALPSQPSRNKYQPILNHALDFIKENFTDPDMSLTWVAQQVALSPSHFSTIFSQSFNQTFIDYLTEQRIELAKKLLQQSDYRISDIAFEIGYNDPNYFSYLFKKKKGFPQKNIGHSFSLKTKINNK</sequence>
<dbReference type="InterPro" id="IPR001789">
    <property type="entry name" value="Sig_transdc_resp-reg_receiver"/>
</dbReference>
<dbReference type="InterPro" id="IPR018060">
    <property type="entry name" value="HTH_AraC"/>
</dbReference>
<dbReference type="CDD" id="cd17536">
    <property type="entry name" value="REC_YesN-like"/>
    <property type="match status" value="1"/>
</dbReference>
<evidence type="ECO:0000259" key="10">
    <source>
        <dbReference type="PROSITE" id="PS50110"/>
    </source>
</evidence>
<dbReference type="InterPro" id="IPR009057">
    <property type="entry name" value="Homeodomain-like_sf"/>
</dbReference>
<protein>
    <submittedName>
        <fullName evidence="11">AraC family transcriptional regulator</fullName>
    </submittedName>
</protein>
<dbReference type="Pfam" id="PF00072">
    <property type="entry name" value="Response_reg"/>
    <property type="match status" value="1"/>
</dbReference>
<dbReference type="PROSITE" id="PS50110">
    <property type="entry name" value="RESPONSE_REGULATORY"/>
    <property type="match status" value="1"/>
</dbReference>
<keyword evidence="2" id="KW-0963">Cytoplasm</keyword>
<evidence type="ECO:0000256" key="1">
    <source>
        <dbReference type="ARBA" id="ARBA00004496"/>
    </source>
</evidence>
<dbReference type="GO" id="GO:0003700">
    <property type="term" value="F:DNA-binding transcription factor activity"/>
    <property type="evidence" value="ECO:0007669"/>
    <property type="project" value="InterPro"/>
</dbReference>
<dbReference type="SUPFAM" id="SSF46689">
    <property type="entry name" value="Homeodomain-like"/>
    <property type="match status" value="2"/>
</dbReference>
<organism evidence="11 12">
    <name type="scientific">Enterococcus faecium</name>
    <name type="common">Streptococcus faecium</name>
    <dbReference type="NCBI Taxonomy" id="1352"/>
    <lineage>
        <taxon>Bacteria</taxon>
        <taxon>Bacillati</taxon>
        <taxon>Bacillota</taxon>
        <taxon>Bacilli</taxon>
        <taxon>Lactobacillales</taxon>
        <taxon>Enterococcaceae</taxon>
        <taxon>Enterococcus</taxon>
    </lineage>
</organism>
<dbReference type="GO" id="GO:0005737">
    <property type="term" value="C:cytoplasm"/>
    <property type="evidence" value="ECO:0007669"/>
    <property type="project" value="UniProtKB-SubCell"/>
</dbReference>
<dbReference type="PANTHER" id="PTHR42713:SF3">
    <property type="entry name" value="TRANSCRIPTIONAL REGULATORY PROTEIN HPTR"/>
    <property type="match status" value="1"/>
</dbReference>
<dbReference type="SUPFAM" id="SSF52172">
    <property type="entry name" value="CheY-like"/>
    <property type="match status" value="1"/>
</dbReference>
<evidence type="ECO:0000256" key="8">
    <source>
        <dbReference type="PROSITE-ProRule" id="PRU00169"/>
    </source>
</evidence>
<dbReference type="SMART" id="SM00448">
    <property type="entry name" value="REC"/>
    <property type="match status" value="1"/>
</dbReference>
<dbReference type="InterPro" id="IPR051552">
    <property type="entry name" value="HptR"/>
</dbReference>
<dbReference type="PROSITE" id="PS01124">
    <property type="entry name" value="HTH_ARAC_FAMILY_2"/>
    <property type="match status" value="1"/>
</dbReference>
<keyword evidence="7" id="KW-0804">Transcription</keyword>
<keyword evidence="5" id="KW-0805">Transcription regulation</keyword>
<feature type="domain" description="HTH araC/xylS-type" evidence="9">
    <location>
        <begin position="414"/>
        <end position="513"/>
    </location>
</feature>
<dbReference type="GO" id="GO:0043565">
    <property type="term" value="F:sequence-specific DNA binding"/>
    <property type="evidence" value="ECO:0007669"/>
    <property type="project" value="InterPro"/>
</dbReference>
<evidence type="ECO:0000256" key="6">
    <source>
        <dbReference type="ARBA" id="ARBA00023125"/>
    </source>
</evidence>
<name>A0A242BJC4_ENTFC</name>
<keyword evidence="6" id="KW-0238">DNA-binding</keyword>
<comment type="caution">
    <text evidence="11">The sequence shown here is derived from an EMBL/GenBank/DDBJ whole genome shotgun (WGS) entry which is preliminary data.</text>
</comment>
<feature type="domain" description="Response regulatory" evidence="10">
    <location>
        <begin position="3"/>
        <end position="122"/>
    </location>
</feature>
<dbReference type="EMBL" id="NGKW01000002">
    <property type="protein sequence ID" value="OTN95132.1"/>
    <property type="molecule type" value="Genomic_DNA"/>
</dbReference>
<gene>
    <name evidence="11" type="ORF">A5810_001380</name>
</gene>
<accession>A0A242BJC4</accession>
<dbReference type="Pfam" id="PF12833">
    <property type="entry name" value="HTH_18"/>
    <property type="match status" value="1"/>
</dbReference>
<evidence type="ECO:0000256" key="3">
    <source>
        <dbReference type="ARBA" id="ARBA00022553"/>
    </source>
</evidence>
<proteinExistence type="predicted"/>
<dbReference type="PANTHER" id="PTHR42713">
    <property type="entry name" value="HISTIDINE KINASE-RELATED"/>
    <property type="match status" value="1"/>
</dbReference>
<dbReference type="SMART" id="SM00342">
    <property type="entry name" value="HTH_ARAC"/>
    <property type="match status" value="1"/>
</dbReference>
<dbReference type="InterPro" id="IPR011006">
    <property type="entry name" value="CheY-like_superfamily"/>
</dbReference>
<evidence type="ECO:0000256" key="2">
    <source>
        <dbReference type="ARBA" id="ARBA00022490"/>
    </source>
</evidence>
<evidence type="ECO:0000256" key="5">
    <source>
        <dbReference type="ARBA" id="ARBA00023015"/>
    </source>
</evidence>
<evidence type="ECO:0000259" key="9">
    <source>
        <dbReference type="PROSITE" id="PS01124"/>
    </source>
</evidence>
<evidence type="ECO:0000313" key="12">
    <source>
        <dbReference type="Proteomes" id="UP000194885"/>
    </source>
</evidence>
<comment type="subcellular location">
    <subcellularLocation>
        <location evidence="1">Cytoplasm</location>
    </subcellularLocation>
</comment>
<keyword evidence="3 8" id="KW-0597">Phosphoprotein</keyword>
<dbReference type="Gene3D" id="3.40.50.2300">
    <property type="match status" value="1"/>
</dbReference>
<dbReference type="GO" id="GO:0000160">
    <property type="term" value="P:phosphorelay signal transduction system"/>
    <property type="evidence" value="ECO:0007669"/>
    <property type="project" value="UniProtKB-KW"/>
</dbReference>
<reference evidence="11 12" key="1">
    <citation type="submission" date="2017-05" db="EMBL/GenBank/DDBJ databases">
        <title>The Genome Sequence of Enterococcus faecium 7H8_DIV0219.</title>
        <authorList>
            <consortium name="The Broad Institute Genomics Platform"/>
            <consortium name="The Broad Institute Genomic Center for Infectious Diseases"/>
            <person name="Earl A."/>
            <person name="Manson A."/>
            <person name="Schwartman J."/>
            <person name="Gilmore M."/>
            <person name="Abouelleil A."/>
            <person name="Cao P."/>
            <person name="Chapman S."/>
            <person name="Cusick C."/>
            <person name="Shea T."/>
            <person name="Young S."/>
            <person name="Neafsey D."/>
            <person name="Nusbaum C."/>
            <person name="Birren B."/>
        </authorList>
    </citation>
    <scope>NUCLEOTIDE SEQUENCE [LARGE SCALE GENOMIC DNA]</scope>
    <source>
        <strain evidence="11 12">7H8_DIV0219</strain>
    </source>
</reference>
<feature type="modified residue" description="4-aspartylphosphate" evidence="8">
    <location>
        <position position="57"/>
    </location>
</feature>
<keyword evidence="4" id="KW-0902">Two-component regulatory system</keyword>
<dbReference type="Proteomes" id="UP000194885">
    <property type="component" value="Unassembled WGS sequence"/>
</dbReference>
<dbReference type="Gene3D" id="1.10.10.60">
    <property type="entry name" value="Homeodomain-like"/>
    <property type="match status" value="2"/>
</dbReference>
<evidence type="ECO:0000256" key="4">
    <source>
        <dbReference type="ARBA" id="ARBA00023012"/>
    </source>
</evidence>
<evidence type="ECO:0000256" key="7">
    <source>
        <dbReference type="ARBA" id="ARBA00023163"/>
    </source>
</evidence>